<dbReference type="InterPro" id="IPR018247">
    <property type="entry name" value="EF_Hand_1_Ca_BS"/>
</dbReference>
<dbReference type="PROSITE" id="PS50222">
    <property type="entry name" value="EF_HAND_2"/>
    <property type="match status" value="1"/>
</dbReference>
<keyword evidence="1" id="KW-0106">Calcium</keyword>
<dbReference type="InterPro" id="IPR011992">
    <property type="entry name" value="EF-hand-dom_pair"/>
</dbReference>
<dbReference type="VEuPathDB" id="CryptoDB:Vbra_5731"/>
<sequence length="175" mass="19579">MQFIDYLEHKASLGAFPAAQDVNSEKRRIGQLFDRLPQSSAVSMVGVLRLGTGDVTKMVDGWFDAIDYNKNEFIALVLIILRREEQTEEERVRKNTQRLDKLLRALDVDGDGTVTAAELTGALEGITPPPTQDEIMELFREMTTSDAMAASYQQVTQWINTTTTMSATIRPTKGH</sequence>
<dbReference type="GO" id="GO:0005509">
    <property type="term" value="F:calcium ion binding"/>
    <property type="evidence" value="ECO:0007669"/>
    <property type="project" value="InterPro"/>
</dbReference>
<dbReference type="AlphaFoldDB" id="A0A0G4F7X8"/>
<evidence type="ECO:0000259" key="2">
    <source>
        <dbReference type="PROSITE" id="PS50222"/>
    </source>
</evidence>
<dbReference type="SUPFAM" id="SSF47473">
    <property type="entry name" value="EF-hand"/>
    <property type="match status" value="1"/>
</dbReference>
<evidence type="ECO:0000256" key="1">
    <source>
        <dbReference type="ARBA" id="ARBA00022837"/>
    </source>
</evidence>
<accession>A0A0G4F7X8</accession>
<keyword evidence="4" id="KW-1185">Reference proteome</keyword>
<dbReference type="EMBL" id="CDMY01000384">
    <property type="protein sequence ID" value="CEM08094.1"/>
    <property type="molecule type" value="Genomic_DNA"/>
</dbReference>
<dbReference type="InParanoid" id="A0A0G4F7X8"/>
<dbReference type="InterPro" id="IPR002048">
    <property type="entry name" value="EF_hand_dom"/>
</dbReference>
<reference evidence="3 4" key="1">
    <citation type="submission" date="2014-11" db="EMBL/GenBank/DDBJ databases">
        <authorList>
            <person name="Zhu J."/>
            <person name="Qi W."/>
            <person name="Song R."/>
        </authorList>
    </citation>
    <scope>NUCLEOTIDE SEQUENCE [LARGE SCALE GENOMIC DNA]</scope>
</reference>
<dbReference type="Gene3D" id="1.10.238.10">
    <property type="entry name" value="EF-hand"/>
    <property type="match status" value="1"/>
</dbReference>
<name>A0A0G4F7X8_VITBC</name>
<organism evidence="3 4">
    <name type="scientific">Vitrella brassicaformis (strain CCMP3155)</name>
    <dbReference type="NCBI Taxonomy" id="1169540"/>
    <lineage>
        <taxon>Eukaryota</taxon>
        <taxon>Sar</taxon>
        <taxon>Alveolata</taxon>
        <taxon>Colpodellida</taxon>
        <taxon>Vitrellaceae</taxon>
        <taxon>Vitrella</taxon>
    </lineage>
</organism>
<dbReference type="PROSITE" id="PS00018">
    <property type="entry name" value="EF_HAND_1"/>
    <property type="match status" value="1"/>
</dbReference>
<feature type="domain" description="EF-hand" evidence="2">
    <location>
        <begin position="94"/>
        <end position="129"/>
    </location>
</feature>
<evidence type="ECO:0000313" key="4">
    <source>
        <dbReference type="Proteomes" id="UP000041254"/>
    </source>
</evidence>
<dbReference type="Pfam" id="PF13202">
    <property type="entry name" value="EF-hand_5"/>
    <property type="match status" value="1"/>
</dbReference>
<proteinExistence type="predicted"/>
<dbReference type="CDD" id="cd00051">
    <property type="entry name" value="EFh"/>
    <property type="match status" value="1"/>
</dbReference>
<gene>
    <name evidence="3" type="ORF">Vbra_5731</name>
</gene>
<dbReference type="Proteomes" id="UP000041254">
    <property type="component" value="Unassembled WGS sequence"/>
</dbReference>
<protein>
    <recommendedName>
        <fullName evidence="2">EF-hand domain-containing protein</fullName>
    </recommendedName>
</protein>
<evidence type="ECO:0000313" key="3">
    <source>
        <dbReference type="EMBL" id="CEM08094.1"/>
    </source>
</evidence>
<dbReference type="PhylomeDB" id="A0A0G4F7X8"/>